<evidence type="ECO:0000313" key="3">
    <source>
        <dbReference type="Proteomes" id="UP000703661"/>
    </source>
</evidence>
<evidence type="ECO:0000313" key="2">
    <source>
        <dbReference type="EMBL" id="KAG0024470.1"/>
    </source>
</evidence>
<protein>
    <submittedName>
        <fullName evidence="2">Uncharacterized protein</fullName>
    </submittedName>
</protein>
<feature type="compositionally biased region" description="Basic and acidic residues" evidence="1">
    <location>
        <begin position="652"/>
        <end position="666"/>
    </location>
</feature>
<feature type="compositionally biased region" description="Low complexity" evidence="1">
    <location>
        <begin position="734"/>
        <end position="747"/>
    </location>
</feature>
<feature type="compositionally biased region" description="Low complexity" evidence="1">
    <location>
        <begin position="503"/>
        <end position="524"/>
    </location>
</feature>
<keyword evidence="3" id="KW-1185">Reference proteome</keyword>
<proteinExistence type="predicted"/>
<feature type="compositionally biased region" description="Polar residues" evidence="1">
    <location>
        <begin position="627"/>
        <end position="636"/>
    </location>
</feature>
<accession>A0A9P6N457</accession>
<feature type="compositionally biased region" description="Basic and acidic residues" evidence="1">
    <location>
        <begin position="922"/>
        <end position="931"/>
    </location>
</feature>
<feature type="compositionally biased region" description="Polar residues" evidence="1">
    <location>
        <begin position="485"/>
        <end position="495"/>
    </location>
</feature>
<feature type="compositionally biased region" description="Low complexity" evidence="1">
    <location>
        <begin position="279"/>
        <end position="290"/>
    </location>
</feature>
<feature type="region of interest" description="Disordered" evidence="1">
    <location>
        <begin position="128"/>
        <end position="170"/>
    </location>
</feature>
<evidence type="ECO:0000256" key="1">
    <source>
        <dbReference type="SAM" id="MobiDB-lite"/>
    </source>
</evidence>
<dbReference type="Proteomes" id="UP000703661">
    <property type="component" value="Unassembled WGS sequence"/>
</dbReference>
<feature type="compositionally biased region" description="Polar residues" evidence="1">
    <location>
        <begin position="207"/>
        <end position="218"/>
    </location>
</feature>
<feature type="compositionally biased region" description="Polar residues" evidence="1">
    <location>
        <begin position="799"/>
        <end position="810"/>
    </location>
</feature>
<dbReference type="SUPFAM" id="SSF81995">
    <property type="entry name" value="beta-sandwich domain of Sec23/24"/>
    <property type="match status" value="1"/>
</dbReference>
<feature type="region of interest" description="Disordered" evidence="1">
    <location>
        <begin position="183"/>
        <end position="373"/>
    </location>
</feature>
<feature type="compositionally biased region" description="Pro residues" evidence="1">
    <location>
        <begin position="671"/>
        <end position="686"/>
    </location>
</feature>
<organism evidence="2 3">
    <name type="scientific">Entomortierella chlamydospora</name>
    <dbReference type="NCBI Taxonomy" id="101097"/>
    <lineage>
        <taxon>Eukaryota</taxon>
        <taxon>Fungi</taxon>
        <taxon>Fungi incertae sedis</taxon>
        <taxon>Mucoromycota</taxon>
        <taxon>Mortierellomycotina</taxon>
        <taxon>Mortierellomycetes</taxon>
        <taxon>Mortierellales</taxon>
        <taxon>Mortierellaceae</taxon>
        <taxon>Entomortierella</taxon>
    </lineage>
</organism>
<feature type="compositionally biased region" description="Polar residues" evidence="1">
    <location>
        <begin position="262"/>
        <end position="272"/>
    </location>
</feature>
<sequence length="941" mass="102813">MSTGNISMAANVNRYGAGHGAAIGAGVPNTPGVPPLKKKDPYATAWRTYSKIAEELQLLNPDGSLYPISKEAILKYLHHQSKRIKSSNLHWYVNGLKKHQENLGFPWDDVRYDEQVVSLLKELTLHPATMTENGDDDGHGHTYGSQPNRHRQNSSGSLYPSGKISHHYSSSSIDTTRIANLSISQPQQPQQPQQQQQYPSQQKQQPAHGTTYGSTGLKQQHQSHHQYMQQQQQMHVQSQRAQQPPPPKSYYHSAPIHVPSQHARTPSVQEPSYQGGGSHHLSSSPSMGPPTDAHTIRPDHLGNPTSALAKRKRDDLGFKKRRVPTSGEENADDEFPEDDLKDDEFDVDVDDSDDMEDSNQYQPLKRRASTGTLLSQARASVVKLTPFTPLAHDQHETSTQPFQKGHRSVDSLASNDGTSALRRQRSDQHLRMHSPDPRDEDSAGDYMAGRREGVPRVRDSPPDLRPSSSSLVGHERESQQRLRRVNSSGIVNSPTGRIPPPLSASSTSSAATGPGPSSGSTGTTTVHFSEVVECAQLLQSKYGHKCKDHPWGCVRISEDRHLELTMKMYLDWAGLVASNRLTMDELPDLPEFRSIHPVVGGTLRRMASTPLTSRMVSNDDTRRFAPTSDSSSSSGQAYFGPYRSPSSSPPGHDLRSDKSPAKEETSRTGSPPLPAPAQGSIPPPPIGGQVTEVGTSHALHARARKMPSTPILGQHNRHHLGGTDVVPRRGHLHSGSNVSNSTASSPQSEEDMSDKEEPEEDEEEIDISNYALSPWATVPSAIAARARVSGSVRVNIDQRQQLQPSLTPTVSDGKRVLTHDGKENAGRDEDKRSTMSIDLDAEGAVSTLGEILEAPAKETETTEAKIDDGPSSSSVDAAAKVLNSMIIGRESDSCTTSTNISNTCDQAEVADERVELIKKDREQIQVHHAPDQGEDSTMMET</sequence>
<feature type="compositionally biased region" description="Acidic residues" evidence="1">
    <location>
        <begin position="329"/>
        <end position="357"/>
    </location>
</feature>
<feature type="compositionally biased region" description="Low complexity" evidence="1">
    <location>
        <begin position="225"/>
        <end position="242"/>
    </location>
</feature>
<feature type="compositionally biased region" description="Basic and acidic residues" evidence="1">
    <location>
        <begin position="448"/>
        <end position="462"/>
    </location>
</feature>
<dbReference type="EMBL" id="JAAAID010000016">
    <property type="protein sequence ID" value="KAG0024470.1"/>
    <property type="molecule type" value="Genomic_DNA"/>
</dbReference>
<feature type="region of interest" description="Disordered" evidence="1">
    <location>
        <begin position="855"/>
        <end position="874"/>
    </location>
</feature>
<feature type="region of interest" description="Disordered" evidence="1">
    <location>
        <begin position="799"/>
        <end position="833"/>
    </location>
</feature>
<gene>
    <name evidence="2" type="ORF">BGZ80_002421</name>
</gene>
<feature type="compositionally biased region" description="Acidic residues" evidence="1">
    <location>
        <begin position="748"/>
        <end position="766"/>
    </location>
</feature>
<reference evidence="2" key="1">
    <citation type="journal article" date="2020" name="Fungal Divers.">
        <title>Resolving the Mortierellaceae phylogeny through synthesis of multi-gene phylogenetics and phylogenomics.</title>
        <authorList>
            <person name="Vandepol N."/>
            <person name="Liber J."/>
            <person name="Desiro A."/>
            <person name="Na H."/>
            <person name="Kennedy M."/>
            <person name="Barry K."/>
            <person name="Grigoriev I.V."/>
            <person name="Miller A.N."/>
            <person name="O'Donnell K."/>
            <person name="Stajich J.E."/>
            <person name="Bonito G."/>
        </authorList>
    </citation>
    <scope>NUCLEOTIDE SEQUENCE</scope>
    <source>
        <strain evidence="2">NRRL 2769</strain>
    </source>
</reference>
<comment type="caution">
    <text evidence="2">The sequence shown here is derived from an EMBL/GenBank/DDBJ whole genome shotgun (WGS) entry which is preliminary data.</text>
</comment>
<feature type="region of interest" description="Disordered" evidence="1">
    <location>
        <begin position="922"/>
        <end position="941"/>
    </location>
</feature>
<feature type="compositionally biased region" description="Polar residues" evidence="1">
    <location>
        <begin position="143"/>
        <end position="158"/>
    </location>
</feature>
<feature type="compositionally biased region" description="Low complexity" evidence="1">
    <location>
        <begin position="185"/>
        <end position="206"/>
    </location>
</feature>
<dbReference type="AlphaFoldDB" id="A0A9P6N457"/>
<feature type="compositionally biased region" description="Basic and acidic residues" evidence="1">
    <location>
        <begin position="812"/>
        <end position="833"/>
    </location>
</feature>
<feature type="region of interest" description="Disordered" evidence="1">
    <location>
        <begin position="388"/>
        <end position="524"/>
    </location>
</feature>
<feature type="region of interest" description="Disordered" evidence="1">
    <location>
        <begin position="609"/>
        <end position="691"/>
    </location>
</feature>
<feature type="compositionally biased region" description="Basic and acidic residues" evidence="1">
    <location>
        <begin position="424"/>
        <end position="441"/>
    </location>
</feature>
<feature type="compositionally biased region" description="Basic and acidic residues" evidence="1">
    <location>
        <begin position="855"/>
        <end position="868"/>
    </location>
</feature>
<name>A0A9P6N457_9FUNG</name>
<feature type="region of interest" description="Disordered" evidence="1">
    <location>
        <begin position="708"/>
        <end position="771"/>
    </location>
</feature>